<protein>
    <submittedName>
        <fullName evidence="2">Uncharacterized protein</fullName>
    </submittedName>
</protein>
<feature type="non-terminal residue" evidence="2">
    <location>
        <position position="1"/>
    </location>
</feature>
<accession>A0A0A9YQ95</accession>
<dbReference type="AlphaFoldDB" id="A0A0A9YQ95"/>
<reference evidence="2" key="1">
    <citation type="journal article" date="2014" name="PLoS ONE">
        <title>Transcriptome-Based Identification of ABC Transporters in the Western Tarnished Plant Bug Lygus hesperus.</title>
        <authorList>
            <person name="Hull J.J."/>
            <person name="Chaney K."/>
            <person name="Geib S.M."/>
            <person name="Fabrick J.A."/>
            <person name="Brent C.S."/>
            <person name="Walsh D."/>
            <person name="Lavine L.C."/>
        </authorList>
    </citation>
    <scope>NUCLEOTIDE SEQUENCE</scope>
</reference>
<name>A0A0A9YQ95_LYGHE</name>
<proteinExistence type="predicted"/>
<feature type="compositionally biased region" description="Acidic residues" evidence="1">
    <location>
        <begin position="15"/>
        <end position="30"/>
    </location>
</feature>
<dbReference type="EMBL" id="GBHO01008397">
    <property type="protein sequence ID" value="JAG35207.1"/>
    <property type="molecule type" value="Transcribed_RNA"/>
</dbReference>
<evidence type="ECO:0000256" key="1">
    <source>
        <dbReference type="SAM" id="MobiDB-lite"/>
    </source>
</evidence>
<feature type="region of interest" description="Disordered" evidence="1">
    <location>
        <begin position="1"/>
        <end position="85"/>
    </location>
</feature>
<organism evidence="2">
    <name type="scientific">Lygus hesperus</name>
    <name type="common">Western plant bug</name>
    <dbReference type="NCBI Taxonomy" id="30085"/>
    <lineage>
        <taxon>Eukaryota</taxon>
        <taxon>Metazoa</taxon>
        <taxon>Ecdysozoa</taxon>
        <taxon>Arthropoda</taxon>
        <taxon>Hexapoda</taxon>
        <taxon>Insecta</taxon>
        <taxon>Pterygota</taxon>
        <taxon>Neoptera</taxon>
        <taxon>Paraneoptera</taxon>
        <taxon>Hemiptera</taxon>
        <taxon>Heteroptera</taxon>
        <taxon>Panheteroptera</taxon>
        <taxon>Cimicomorpha</taxon>
        <taxon>Miridae</taxon>
        <taxon>Mirini</taxon>
        <taxon>Lygus</taxon>
    </lineage>
</organism>
<feature type="compositionally biased region" description="Acidic residues" evidence="1">
    <location>
        <begin position="38"/>
        <end position="52"/>
    </location>
</feature>
<reference evidence="2" key="2">
    <citation type="submission" date="2014-07" db="EMBL/GenBank/DDBJ databases">
        <authorList>
            <person name="Hull J."/>
        </authorList>
    </citation>
    <scope>NUCLEOTIDE SEQUENCE</scope>
</reference>
<feature type="compositionally biased region" description="Polar residues" evidence="1">
    <location>
        <begin position="68"/>
        <end position="79"/>
    </location>
</feature>
<sequence>EHRPVEGASPSGDRQDEDDAGEQEVEDLDDQVGHQEDWVLEEDAEEEEEIYQESESAHELPHRPHQASARSSGTRQRQSLAGKPHRLNISTLSLMMTTIANRLIAIR</sequence>
<gene>
    <name evidence="2" type="ORF">CM83_1874</name>
</gene>
<evidence type="ECO:0000313" key="2">
    <source>
        <dbReference type="EMBL" id="JAG35207.1"/>
    </source>
</evidence>